<feature type="domain" description="HTH gntR-type" evidence="4">
    <location>
        <begin position="9"/>
        <end position="76"/>
    </location>
</feature>
<dbReference type="InterPro" id="IPR028082">
    <property type="entry name" value="Peripla_BP_I"/>
</dbReference>
<dbReference type="SMART" id="SM00345">
    <property type="entry name" value="HTH_GNTR"/>
    <property type="match status" value="1"/>
</dbReference>
<dbReference type="PANTHER" id="PTHR44846:SF1">
    <property type="entry name" value="MANNOSYL-D-GLYCERATE TRANSPORT_METABOLISM SYSTEM REPRESSOR MNGR-RELATED"/>
    <property type="match status" value="1"/>
</dbReference>
<keyword evidence="3" id="KW-0804">Transcription</keyword>
<dbReference type="GO" id="GO:0003700">
    <property type="term" value="F:DNA-binding transcription factor activity"/>
    <property type="evidence" value="ECO:0007669"/>
    <property type="project" value="InterPro"/>
</dbReference>
<dbReference type="PRINTS" id="PR00035">
    <property type="entry name" value="HTHGNTR"/>
</dbReference>
<dbReference type="CDD" id="cd07377">
    <property type="entry name" value="WHTH_GntR"/>
    <property type="match status" value="1"/>
</dbReference>
<reference evidence="5 6" key="1">
    <citation type="journal article" date="2015" name="Nature">
        <title>rRNA introns, odd ribosomes, and small enigmatic genomes across a large radiation of phyla.</title>
        <authorList>
            <person name="Brown C.T."/>
            <person name="Hug L.A."/>
            <person name="Thomas B.C."/>
            <person name="Sharon I."/>
            <person name="Castelle C.J."/>
            <person name="Singh A."/>
            <person name="Wilkins M.J."/>
            <person name="Williams K.H."/>
            <person name="Banfield J.F."/>
        </authorList>
    </citation>
    <scope>NUCLEOTIDE SEQUENCE [LARGE SCALE GENOMIC DNA]</scope>
</reference>
<name>A0A0G0MS81_9BACT</name>
<evidence type="ECO:0000313" key="6">
    <source>
        <dbReference type="Proteomes" id="UP000033935"/>
    </source>
</evidence>
<dbReference type="InterPro" id="IPR036390">
    <property type="entry name" value="WH_DNA-bd_sf"/>
</dbReference>
<sequence>MGIVNMAALPAYMRIRQYVVDLMLEHTRKDIRIMSERELCKKFNVTRPTARRALKELIDEGCLSAKPGLGTFINSAKTLNSPFALRKTFKVMVIFGSGRHTDLDGFFMNILARVCDQLKYLPIRLRMATLNLTERAQALEELQMYNPDGIIWVRPNAFGMDLISAARKRIPVYIIGSVANGGKFHVTTDYYQCGRLVAAWFLDRKRKNVIFTGSTPEYPIKSMVYNGWRDEFAARNIPYNEHLQVSENSDITHCVKELLSNNSIDGIFTFGSEFTAVDIALSESGIDTRHCPVLLDENYFGLYGARIKPAAKLIMFPDEIIKLAVENLFKSLNGQTYEADEIVLSPRIENL</sequence>
<dbReference type="InterPro" id="IPR050679">
    <property type="entry name" value="Bact_HTH_transcr_reg"/>
</dbReference>
<evidence type="ECO:0000256" key="3">
    <source>
        <dbReference type="ARBA" id="ARBA00023163"/>
    </source>
</evidence>
<dbReference type="InterPro" id="IPR036388">
    <property type="entry name" value="WH-like_DNA-bd_sf"/>
</dbReference>
<dbReference type="SUPFAM" id="SSF46785">
    <property type="entry name" value="Winged helix' DNA-binding domain"/>
    <property type="match status" value="1"/>
</dbReference>
<dbReference type="GO" id="GO:0003677">
    <property type="term" value="F:DNA binding"/>
    <property type="evidence" value="ECO:0007669"/>
    <property type="project" value="UniProtKB-KW"/>
</dbReference>
<evidence type="ECO:0000313" key="5">
    <source>
        <dbReference type="EMBL" id="KKR03281.1"/>
    </source>
</evidence>
<keyword evidence="1" id="KW-0805">Transcription regulation</keyword>
<accession>A0A0G0MS81</accession>
<dbReference type="Gene3D" id="1.10.10.10">
    <property type="entry name" value="Winged helix-like DNA-binding domain superfamily/Winged helix DNA-binding domain"/>
    <property type="match status" value="1"/>
</dbReference>
<dbReference type="InterPro" id="IPR000524">
    <property type="entry name" value="Tscrpt_reg_HTH_GntR"/>
</dbReference>
<dbReference type="SUPFAM" id="SSF53822">
    <property type="entry name" value="Periplasmic binding protein-like I"/>
    <property type="match status" value="1"/>
</dbReference>
<organism evidence="5 6">
    <name type="scientific">Candidatus Uhrbacteria bacterium GW2011_GWF2_39_13</name>
    <dbReference type="NCBI Taxonomy" id="1618995"/>
    <lineage>
        <taxon>Bacteria</taxon>
        <taxon>Candidatus Uhriibacteriota</taxon>
    </lineage>
</organism>
<evidence type="ECO:0000256" key="1">
    <source>
        <dbReference type="ARBA" id="ARBA00023015"/>
    </source>
</evidence>
<dbReference type="EMBL" id="LBWG01000033">
    <property type="protein sequence ID" value="KKR03281.1"/>
    <property type="molecule type" value="Genomic_DNA"/>
</dbReference>
<dbReference type="Pfam" id="PF00392">
    <property type="entry name" value="GntR"/>
    <property type="match status" value="1"/>
</dbReference>
<evidence type="ECO:0000256" key="2">
    <source>
        <dbReference type="ARBA" id="ARBA00023125"/>
    </source>
</evidence>
<dbReference type="Proteomes" id="UP000033935">
    <property type="component" value="Unassembled WGS sequence"/>
</dbReference>
<protein>
    <submittedName>
        <fullName evidence="5">Histidine utilization repressor</fullName>
    </submittedName>
</protein>
<keyword evidence="2" id="KW-0238">DNA-binding</keyword>
<proteinExistence type="predicted"/>
<evidence type="ECO:0000259" key="4">
    <source>
        <dbReference type="PROSITE" id="PS50949"/>
    </source>
</evidence>
<gene>
    <name evidence="5" type="ORF">UT30_C0033G0007</name>
</gene>
<dbReference type="Gene3D" id="3.40.50.2300">
    <property type="match status" value="2"/>
</dbReference>
<dbReference type="GO" id="GO:0045892">
    <property type="term" value="P:negative regulation of DNA-templated transcription"/>
    <property type="evidence" value="ECO:0007669"/>
    <property type="project" value="TreeGrafter"/>
</dbReference>
<dbReference type="AlphaFoldDB" id="A0A0G0MS81"/>
<comment type="caution">
    <text evidence="5">The sequence shown here is derived from an EMBL/GenBank/DDBJ whole genome shotgun (WGS) entry which is preliminary data.</text>
</comment>
<dbReference type="PROSITE" id="PS50949">
    <property type="entry name" value="HTH_GNTR"/>
    <property type="match status" value="1"/>
</dbReference>
<dbReference type="PANTHER" id="PTHR44846">
    <property type="entry name" value="MANNOSYL-D-GLYCERATE TRANSPORT/METABOLISM SYSTEM REPRESSOR MNGR-RELATED"/>
    <property type="match status" value="1"/>
</dbReference>